<accession>F8E1N8</accession>
<proteinExistence type="predicted"/>
<dbReference type="Pfam" id="PF02597">
    <property type="entry name" value="ThiS"/>
    <property type="match status" value="1"/>
</dbReference>
<dbReference type="HOGENOM" id="CLU_174611_2_2_11"/>
<evidence type="ECO:0000313" key="1">
    <source>
        <dbReference type="EMBL" id="AEI09305.1"/>
    </source>
</evidence>
<dbReference type="PANTHER" id="PTHR34472:SF1">
    <property type="entry name" value="SULFUR CARRIER PROTEIN THIS"/>
    <property type="match status" value="1"/>
</dbReference>
<name>F8E1N8_CORRG</name>
<dbReference type="STRING" id="662755.CRES_0949"/>
<sequence length="72" mass="8007">MTMFYTVNREERTSDEPMTIAKVVRLETGDDIAEAKGLAVALNQTVVPRSRWNEQQVNEGDEIDLLVAVQGG</sequence>
<dbReference type="AlphaFoldDB" id="F8E1N8"/>
<protein>
    <submittedName>
        <fullName evidence="1">Thiamine biosynthesis protein</fullName>
    </submittedName>
</protein>
<dbReference type="InterPro" id="IPR012675">
    <property type="entry name" value="Beta-grasp_dom_sf"/>
</dbReference>
<keyword evidence="2" id="KW-1185">Reference proteome</keyword>
<evidence type="ECO:0000313" key="2">
    <source>
        <dbReference type="Proteomes" id="UP000000492"/>
    </source>
</evidence>
<dbReference type="InterPro" id="IPR010035">
    <property type="entry name" value="Thi_S"/>
</dbReference>
<organism evidence="1 2">
    <name type="scientific">Corynebacterium resistens (strain DSM 45100 / JCM 12819 / GTC 2026 / SICGH 158)</name>
    <dbReference type="NCBI Taxonomy" id="662755"/>
    <lineage>
        <taxon>Bacteria</taxon>
        <taxon>Bacillati</taxon>
        <taxon>Actinomycetota</taxon>
        <taxon>Actinomycetes</taxon>
        <taxon>Mycobacteriales</taxon>
        <taxon>Corynebacteriaceae</taxon>
        <taxon>Corynebacterium</taxon>
    </lineage>
</organism>
<dbReference type="CDD" id="cd00565">
    <property type="entry name" value="Ubl_ThiS"/>
    <property type="match status" value="1"/>
</dbReference>
<dbReference type="InterPro" id="IPR016155">
    <property type="entry name" value="Mopterin_synth/thiamin_S_b"/>
</dbReference>
<reference evidence="1 2" key="1">
    <citation type="journal article" date="2012" name="BMC Genomics">
        <title>Complete genome sequence, lifestyle, and multi-drug resistance of the human pathogen Corynebacterium resistens DSM 45100 isolated from blood samples of a leukemia patient.</title>
        <authorList>
            <person name="Schroder J."/>
            <person name="Maus I."/>
            <person name="Meyer K."/>
            <person name="Wordemann S."/>
            <person name="Blom J."/>
            <person name="Jaenicke S."/>
            <person name="Schneider J."/>
            <person name="Trost E."/>
            <person name="Tauch A."/>
        </authorList>
    </citation>
    <scope>NUCLEOTIDE SEQUENCE [LARGE SCALE GENOMIC DNA]</scope>
    <source>
        <strain evidence="2">DSM 45100 / JCM 12819 / CCUG 50093 / GTC 2026 / SICGH 158</strain>
    </source>
</reference>
<dbReference type="SUPFAM" id="SSF54285">
    <property type="entry name" value="MoaD/ThiS"/>
    <property type="match status" value="1"/>
</dbReference>
<dbReference type="Proteomes" id="UP000000492">
    <property type="component" value="Chromosome"/>
</dbReference>
<dbReference type="Gene3D" id="3.10.20.30">
    <property type="match status" value="1"/>
</dbReference>
<gene>
    <name evidence="1" type="primary">thiS</name>
    <name evidence="1" type="ordered locus">CRES_0949</name>
</gene>
<dbReference type="PANTHER" id="PTHR34472">
    <property type="entry name" value="SULFUR CARRIER PROTEIN THIS"/>
    <property type="match status" value="1"/>
</dbReference>
<dbReference type="KEGG" id="crd:CRES_0949"/>
<dbReference type="InterPro" id="IPR003749">
    <property type="entry name" value="ThiS/MoaD-like"/>
</dbReference>
<dbReference type="NCBIfam" id="TIGR01683">
    <property type="entry name" value="thiS"/>
    <property type="match status" value="1"/>
</dbReference>
<dbReference type="EMBL" id="CP002857">
    <property type="protein sequence ID" value="AEI09305.1"/>
    <property type="molecule type" value="Genomic_DNA"/>
</dbReference>